<organism evidence="2 3">
    <name type="scientific">Shinella yambaruensis</name>
    <dbReference type="NCBI Taxonomy" id="415996"/>
    <lineage>
        <taxon>Bacteria</taxon>
        <taxon>Pseudomonadati</taxon>
        <taxon>Pseudomonadota</taxon>
        <taxon>Alphaproteobacteria</taxon>
        <taxon>Hyphomicrobiales</taxon>
        <taxon>Rhizobiaceae</taxon>
        <taxon>Shinella</taxon>
    </lineage>
</organism>
<feature type="region of interest" description="Disordered" evidence="1">
    <location>
        <begin position="49"/>
        <end position="68"/>
    </location>
</feature>
<comment type="caution">
    <text evidence="2">The sequence shown here is derived from an EMBL/GenBank/DDBJ whole genome shotgun (WGS) entry which is preliminary data.</text>
</comment>
<dbReference type="EMBL" id="BSOP01000037">
    <property type="protein sequence ID" value="GLR53280.1"/>
    <property type="molecule type" value="Genomic_DNA"/>
</dbReference>
<sequence>MDGVSGAVAEALAGAVRIGDRQISSLDEAGNEGLYNEFHSLNSVALKKSGGTGLVGNRPGSGPTANPV</sequence>
<keyword evidence="3" id="KW-1185">Reference proteome</keyword>
<dbReference type="Proteomes" id="UP001156702">
    <property type="component" value="Unassembled WGS sequence"/>
</dbReference>
<evidence type="ECO:0000256" key="1">
    <source>
        <dbReference type="SAM" id="MobiDB-lite"/>
    </source>
</evidence>
<evidence type="ECO:0000313" key="2">
    <source>
        <dbReference type="EMBL" id="GLR53280.1"/>
    </source>
</evidence>
<gene>
    <name evidence="2" type="ORF">GCM10007923_44950</name>
</gene>
<accession>A0ABQ5ZMG4</accession>
<protein>
    <submittedName>
        <fullName evidence="2">Uncharacterized protein</fullName>
    </submittedName>
</protein>
<name>A0ABQ5ZMG4_9HYPH</name>
<evidence type="ECO:0000313" key="3">
    <source>
        <dbReference type="Proteomes" id="UP001156702"/>
    </source>
</evidence>
<reference evidence="3" key="1">
    <citation type="journal article" date="2019" name="Int. J. Syst. Evol. Microbiol.">
        <title>The Global Catalogue of Microorganisms (GCM) 10K type strain sequencing project: providing services to taxonomists for standard genome sequencing and annotation.</title>
        <authorList>
            <consortium name="The Broad Institute Genomics Platform"/>
            <consortium name="The Broad Institute Genome Sequencing Center for Infectious Disease"/>
            <person name="Wu L."/>
            <person name="Ma J."/>
        </authorList>
    </citation>
    <scope>NUCLEOTIDE SEQUENCE [LARGE SCALE GENOMIC DNA]</scope>
    <source>
        <strain evidence="3">NBRC 102122</strain>
    </source>
</reference>
<proteinExistence type="predicted"/>